<reference evidence="2 3" key="3">
    <citation type="journal article" date="2013" name="Rice">
        <title>Improvement of the Oryza sativa Nipponbare reference genome using next generation sequence and optical map data.</title>
        <authorList>
            <person name="Kawahara Y."/>
            <person name="de la Bastide M."/>
            <person name="Hamilton J.P."/>
            <person name="Kanamori H."/>
            <person name="McCombie W.R."/>
            <person name="Ouyang S."/>
            <person name="Schwartz D.C."/>
            <person name="Tanaka T."/>
            <person name="Wu J."/>
            <person name="Zhou S."/>
            <person name="Childs K.L."/>
            <person name="Davidson R.M."/>
            <person name="Lin H."/>
            <person name="Quesada-Ocampo L."/>
            <person name="Vaillancourt B."/>
            <person name="Sakai H."/>
            <person name="Lee S.S."/>
            <person name="Kim J."/>
            <person name="Numa H."/>
            <person name="Itoh T."/>
            <person name="Buell C.R."/>
            <person name="Matsumoto T."/>
        </authorList>
    </citation>
    <scope>NUCLEOTIDE SEQUENCE [LARGE SCALE GENOMIC DNA]</scope>
    <source>
        <strain evidence="3">cv. Nipponbare</strain>
    </source>
</reference>
<keyword evidence="3" id="KW-1185">Reference proteome</keyword>
<gene>
    <name evidence="2" type="ordered locus">Os05g0293451</name>
    <name evidence="2" type="ORF">OSNPB_050293451</name>
</gene>
<sequence>MTGSVEASIHPFRGRPGKRWGDVHQGASMGGSGVWERGGGSGEGICCGGGATTRDRRWAAEAGRLGLWRRRGTEVVALGEAAPVWHALVATEERGLAEEQEGEGIGDGGEEGQGLADV</sequence>
<dbReference type="Proteomes" id="UP000059680">
    <property type="component" value="Chromosome 5"/>
</dbReference>
<dbReference type="EMBL" id="AP014961">
    <property type="protein sequence ID" value="BAS93172.1"/>
    <property type="molecule type" value="Genomic_DNA"/>
</dbReference>
<reference evidence="2 3" key="2">
    <citation type="journal article" date="2013" name="Plant Cell Physiol.">
        <title>Rice Annotation Project Database (RAP-DB): an integrative and interactive database for rice genomics.</title>
        <authorList>
            <person name="Sakai H."/>
            <person name="Lee S.S."/>
            <person name="Tanaka T."/>
            <person name="Numa H."/>
            <person name="Kim J."/>
            <person name="Kawahara Y."/>
            <person name="Wakimoto H."/>
            <person name="Yang C.C."/>
            <person name="Iwamoto M."/>
            <person name="Abe T."/>
            <person name="Yamada Y."/>
            <person name="Muto A."/>
            <person name="Inokuchi H."/>
            <person name="Ikemura T."/>
            <person name="Matsumoto T."/>
            <person name="Sasaki T."/>
            <person name="Itoh T."/>
        </authorList>
    </citation>
    <scope>NUCLEOTIDE SEQUENCE [LARGE SCALE GENOMIC DNA]</scope>
    <source>
        <strain evidence="3">cv. Nipponbare</strain>
    </source>
</reference>
<accession>A0A0P0WK96</accession>
<evidence type="ECO:0000313" key="3">
    <source>
        <dbReference type="Proteomes" id="UP000059680"/>
    </source>
</evidence>
<evidence type="ECO:0000313" key="2">
    <source>
        <dbReference type="EMBL" id="BAS93172.1"/>
    </source>
</evidence>
<dbReference type="PaxDb" id="39947-A0A0P0WK96"/>
<name>A0A0P0WK96_ORYSJ</name>
<organism evidence="2 3">
    <name type="scientific">Oryza sativa subsp. japonica</name>
    <name type="common">Rice</name>
    <dbReference type="NCBI Taxonomy" id="39947"/>
    <lineage>
        <taxon>Eukaryota</taxon>
        <taxon>Viridiplantae</taxon>
        <taxon>Streptophyta</taxon>
        <taxon>Embryophyta</taxon>
        <taxon>Tracheophyta</taxon>
        <taxon>Spermatophyta</taxon>
        <taxon>Magnoliopsida</taxon>
        <taxon>Liliopsida</taxon>
        <taxon>Poales</taxon>
        <taxon>Poaceae</taxon>
        <taxon>BOP clade</taxon>
        <taxon>Oryzoideae</taxon>
        <taxon>Oryzeae</taxon>
        <taxon>Oryzinae</taxon>
        <taxon>Oryza</taxon>
        <taxon>Oryza sativa</taxon>
    </lineage>
</organism>
<feature type="compositionally biased region" description="Acidic residues" evidence="1">
    <location>
        <begin position="98"/>
        <end position="110"/>
    </location>
</feature>
<evidence type="ECO:0000256" key="1">
    <source>
        <dbReference type="SAM" id="MobiDB-lite"/>
    </source>
</evidence>
<feature type="region of interest" description="Disordered" evidence="1">
    <location>
        <begin position="1"/>
        <end position="37"/>
    </location>
</feature>
<dbReference type="AlphaFoldDB" id="A0A0P0WK96"/>
<feature type="region of interest" description="Disordered" evidence="1">
    <location>
        <begin position="94"/>
        <end position="118"/>
    </location>
</feature>
<dbReference type="InParanoid" id="A0A0P0WK96"/>
<reference evidence="3" key="1">
    <citation type="journal article" date="2005" name="Nature">
        <title>The map-based sequence of the rice genome.</title>
        <authorList>
            <consortium name="International rice genome sequencing project (IRGSP)"/>
            <person name="Matsumoto T."/>
            <person name="Wu J."/>
            <person name="Kanamori H."/>
            <person name="Katayose Y."/>
            <person name="Fujisawa M."/>
            <person name="Namiki N."/>
            <person name="Mizuno H."/>
            <person name="Yamamoto K."/>
            <person name="Antonio B.A."/>
            <person name="Baba T."/>
            <person name="Sakata K."/>
            <person name="Nagamura Y."/>
            <person name="Aoki H."/>
            <person name="Arikawa K."/>
            <person name="Arita K."/>
            <person name="Bito T."/>
            <person name="Chiden Y."/>
            <person name="Fujitsuka N."/>
            <person name="Fukunaka R."/>
            <person name="Hamada M."/>
            <person name="Harada C."/>
            <person name="Hayashi A."/>
            <person name="Hijishita S."/>
            <person name="Honda M."/>
            <person name="Hosokawa S."/>
            <person name="Ichikawa Y."/>
            <person name="Idonuma A."/>
            <person name="Iijima M."/>
            <person name="Ikeda M."/>
            <person name="Ikeno M."/>
            <person name="Ito K."/>
            <person name="Ito S."/>
            <person name="Ito T."/>
            <person name="Ito Y."/>
            <person name="Ito Y."/>
            <person name="Iwabuchi A."/>
            <person name="Kamiya K."/>
            <person name="Karasawa W."/>
            <person name="Kurita K."/>
            <person name="Katagiri S."/>
            <person name="Kikuta A."/>
            <person name="Kobayashi H."/>
            <person name="Kobayashi N."/>
            <person name="Machita K."/>
            <person name="Maehara T."/>
            <person name="Masukawa M."/>
            <person name="Mizubayashi T."/>
            <person name="Mukai Y."/>
            <person name="Nagasaki H."/>
            <person name="Nagata Y."/>
            <person name="Naito S."/>
            <person name="Nakashima M."/>
            <person name="Nakama Y."/>
            <person name="Nakamichi Y."/>
            <person name="Nakamura M."/>
            <person name="Meguro A."/>
            <person name="Negishi M."/>
            <person name="Ohta I."/>
            <person name="Ohta T."/>
            <person name="Okamoto M."/>
            <person name="Ono N."/>
            <person name="Saji S."/>
            <person name="Sakaguchi M."/>
            <person name="Sakai K."/>
            <person name="Shibata M."/>
            <person name="Shimokawa T."/>
            <person name="Song J."/>
            <person name="Takazaki Y."/>
            <person name="Terasawa K."/>
            <person name="Tsugane M."/>
            <person name="Tsuji K."/>
            <person name="Ueda S."/>
            <person name="Waki K."/>
            <person name="Yamagata H."/>
            <person name="Yamamoto M."/>
            <person name="Yamamoto S."/>
            <person name="Yamane H."/>
            <person name="Yoshiki S."/>
            <person name="Yoshihara R."/>
            <person name="Yukawa K."/>
            <person name="Zhong H."/>
            <person name="Yano M."/>
            <person name="Yuan Q."/>
            <person name="Ouyang S."/>
            <person name="Liu J."/>
            <person name="Jones K.M."/>
            <person name="Gansberger K."/>
            <person name="Moffat K."/>
            <person name="Hill J."/>
            <person name="Bera J."/>
            <person name="Fadrosh D."/>
            <person name="Jin S."/>
            <person name="Johri S."/>
            <person name="Kim M."/>
            <person name="Overton L."/>
            <person name="Reardon M."/>
            <person name="Tsitrin T."/>
            <person name="Vuong H."/>
            <person name="Weaver B."/>
            <person name="Ciecko A."/>
            <person name="Tallon L."/>
            <person name="Jackson J."/>
            <person name="Pai G."/>
            <person name="Aken S.V."/>
            <person name="Utterback T."/>
            <person name="Reidmuller S."/>
            <person name="Feldblyum T."/>
            <person name="Hsiao J."/>
            <person name="Zismann V."/>
            <person name="Iobst S."/>
            <person name="de Vazeille A.R."/>
            <person name="Buell C.R."/>
            <person name="Ying K."/>
            <person name="Li Y."/>
            <person name="Lu T."/>
            <person name="Huang Y."/>
            <person name="Zhao Q."/>
            <person name="Feng Q."/>
            <person name="Zhang L."/>
            <person name="Zhu J."/>
            <person name="Weng Q."/>
            <person name="Mu J."/>
            <person name="Lu Y."/>
            <person name="Fan D."/>
            <person name="Liu Y."/>
            <person name="Guan J."/>
            <person name="Zhang Y."/>
            <person name="Yu S."/>
            <person name="Liu X."/>
            <person name="Zhang Y."/>
            <person name="Hong G."/>
            <person name="Han B."/>
            <person name="Choisne N."/>
            <person name="Demange N."/>
            <person name="Orjeda G."/>
            <person name="Samain S."/>
            <person name="Cattolico L."/>
            <person name="Pelletier E."/>
            <person name="Couloux A."/>
            <person name="Segurens B."/>
            <person name="Wincker P."/>
            <person name="D'Hont A."/>
            <person name="Scarpelli C."/>
            <person name="Weissenbach J."/>
            <person name="Salanoubat M."/>
            <person name="Quetier F."/>
            <person name="Yu Y."/>
            <person name="Kim H.R."/>
            <person name="Rambo T."/>
            <person name="Currie J."/>
            <person name="Collura K."/>
            <person name="Luo M."/>
            <person name="Yang T."/>
            <person name="Ammiraju J.S.S."/>
            <person name="Engler F."/>
            <person name="Soderlund C."/>
            <person name="Wing R.A."/>
            <person name="Palmer L.E."/>
            <person name="de la Bastide M."/>
            <person name="Spiegel L."/>
            <person name="Nascimento L."/>
            <person name="Zutavern T."/>
            <person name="O'Shaughnessy A."/>
            <person name="Dike S."/>
            <person name="Dedhia N."/>
            <person name="Preston R."/>
            <person name="Balija V."/>
            <person name="McCombie W.R."/>
            <person name="Chow T."/>
            <person name="Chen H."/>
            <person name="Chung M."/>
            <person name="Chen C."/>
            <person name="Shaw J."/>
            <person name="Wu H."/>
            <person name="Hsiao K."/>
            <person name="Chao Y."/>
            <person name="Chu M."/>
            <person name="Cheng C."/>
            <person name="Hour A."/>
            <person name="Lee P."/>
            <person name="Lin S."/>
            <person name="Lin Y."/>
            <person name="Liou J."/>
            <person name="Liu S."/>
            <person name="Hsing Y."/>
            <person name="Raghuvanshi S."/>
            <person name="Mohanty A."/>
            <person name="Bharti A.K."/>
            <person name="Gaur A."/>
            <person name="Gupta V."/>
            <person name="Kumar D."/>
            <person name="Ravi V."/>
            <person name="Vij S."/>
            <person name="Kapur A."/>
            <person name="Khurana P."/>
            <person name="Khurana P."/>
            <person name="Khurana J.P."/>
            <person name="Tyagi A.K."/>
            <person name="Gaikwad K."/>
            <person name="Singh A."/>
            <person name="Dalal V."/>
            <person name="Srivastava S."/>
            <person name="Dixit A."/>
            <person name="Pal A.K."/>
            <person name="Ghazi I.A."/>
            <person name="Yadav M."/>
            <person name="Pandit A."/>
            <person name="Bhargava A."/>
            <person name="Sureshbabu K."/>
            <person name="Batra K."/>
            <person name="Sharma T.R."/>
            <person name="Mohapatra T."/>
            <person name="Singh N.K."/>
            <person name="Messing J."/>
            <person name="Nelson A.B."/>
            <person name="Fuks G."/>
            <person name="Kavchok S."/>
            <person name="Keizer G."/>
            <person name="Linton E."/>
            <person name="Llaca V."/>
            <person name="Song R."/>
            <person name="Tanyolac B."/>
            <person name="Young S."/>
            <person name="Ho-Il K."/>
            <person name="Hahn J.H."/>
            <person name="Sangsakoo G."/>
            <person name="Vanavichit A."/>
            <person name="de Mattos Luiz.A.T."/>
            <person name="Zimmer P.D."/>
            <person name="Malone G."/>
            <person name="Dellagostin O."/>
            <person name="de Oliveira A.C."/>
            <person name="Bevan M."/>
            <person name="Bancroft I."/>
            <person name="Minx P."/>
            <person name="Cordum H."/>
            <person name="Wilson R."/>
            <person name="Cheng Z."/>
            <person name="Jin W."/>
            <person name="Jiang J."/>
            <person name="Leong S.A."/>
            <person name="Iwama H."/>
            <person name="Gojobori T."/>
            <person name="Itoh T."/>
            <person name="Niimura Y."/>
            <person name="Fujii Y."/>
            <person name="Habara T."/>
            <person name="Sakai H."/>
            <person name="Sato Y."/>
            <person name="Wilson G."/>
            <person name="Kumar K."/>
            <person name="McCouch S."/>
            <person name="Juretic N."/>
            <person name="Hoen D."/>
            <person name="Wright S."/>
            <person name="Bruskiewich R."/>
            <person name="Bureau T."/>
            <person name="Miyao A."/>
            <person name="Hirochika H."/>
            <person name="Nishikawa T."/>
            <person name="Kadowaki K."/>
            <person name="Sugiura M."/>
            <person name="Burr B."/>
            <person name="Sasaki T."/>
        </authorList>
    </citation>
    <scope>NUCLEOTIDE SEQUENCE [LARGE SCALE GENOMIC DNA]</scope>
    <source>
        <strain evidence="3">cv. Nipponbare</strain>
    </source>
</reference>
<feature type="compositionally biased region" description="Gly residues" evidence="1">
    <location>
        <begin position="28"/>
        <end position="37"/>
    </location>
</feature>
<proteinExistence type="predicted"/>
<protein>
    <submittedName>
        <fullName evidence="2">Os05g0293451 protein</fullName>
    </submittedName>
</protein>